<dbReference type="AlphaFoldDB" id="A0A1H3S9I8"/>
<organism evidence="2 3">
    <name type="scientific">Proteiniborus ethanoligenes</name>
    <dbReference type="NCBI Taxonomy" id="415015"/>
    <lineage>
        <taxon>Bacteria</taxon>
        <taxon>Bacillati</taxon>
        <taxon>Bacillota</taxon>
        <taxon>Clostridia</taxon>
        <taxon>Eubacteriales</taxon>
        <taxon>Proteiniborus</taxon>
    </lineage>
</organism>
<name>A0A1H3S9I8_9FIRM</name>
<reference evidence="2 3" key="1">
    <citation type="submission" date="2016-10" db="EMBL/GenBank/DDBJ databases">
        <authorList>
            <person name="de Groot N.N."/>
        </authorList>
    </citation>
    <scope>NUCLEOTIDE SEQUENCE [LARGE SCALE GENOMIC DNA]</scope>
    <source>
        <strain evidence="2 3">DSM 21650</strain>
    </source>
</reference>
<gene>
    <name evidence="2" type="ORF">SAMN05660462_02773</name>
</gene>
<dbReference type="EMBL" id="FNQE01000039">
    <property type="protein sequence ID" value="SDZ34278.1"/>
    <property type="molecule type" value="Genomic_DNA"/>
</dbReference>
<sequence length="232" mass="26710">MMIRARFTKTDNIKYISHLDLMRLFQRAFRRANIPIKYSEGFNPHPRFSLATALALGVSSDGEYMDVELDEKIDIENFVQGLNNVLPEGVKILKAVYIDEKSSIVSSIRWSSYIIGFTLIEAMNSERISQEINKLLDREEIILTKEKKKGKNITVKHHNVKDRIKELFLLSNEDDIIVIKTTLMTGSQGNLKPDEVVELLQQYTDIRIVKDSLKIHRLELFTENEGAMSLPI</sequence>
<accession>A0A1H3S9I8</accession>
<dbReference type="Proteomes" id="UP000198625">
    <property type="component" value="Unassembled WGS sequence"/>
</dbReference>
<keyword evidence="3" id="KW-1185">Reference proteome</keyword>
<protein>
    <submittedName>
        <fullName evidence="2">Radical SAM-linked protein</fullName>
    </submittedName>
</protein>
<feature type="domain" description="DUF2344" evidence="1">
    <location>
        <begin position="3"/>
        <end position="193"/>
    </location>
</feature>
<dbReference type="InterPro" id="IPR018768">
    <property type="entry name" value="DUF2344"/>
</dbReference>
<evidence type="ECO:0000259" key="1">
    <source>
        <dbReference type="Pfam" id="PF10105"/>
    </source>
</evidence>
<evidence type="ECO:0000313" key="2">
    <source>
        <dbReference type="EMBL" id="SDZ34278.1"/>
    </source>
</evidence>
<dbReference type="NCBIfam" id="TIGR03936">
    <property type="entry name" value="sam_1_link_chp"/>
    <property type="match status" value="1"/>
</dbReference>
<dbReference type="STRING" id="415015.SAMN05660462_02773"/>
<dbReference type="RefSeq" id="WP_091732545.1">
    <property type="nucleotide sequence ID" value="NZ_FNQE01000039.1"/>
</dbReference>
<dbReference type="OrthoDB" id="9780488at2"/>
<dbReference type="Pfam" id="PF10105">
    <property type="entry name" value="DUF2344"/>
    <property type="match status" value="1"/>
</dbReference>
<proteinExistence type="predicted"/>
<evidence type="ECO:0000313" key="3">
    <source>
        <dbReference type="Proteomes" id="UP000198625"/>
    </source>
</evidence>